<name>A0A238JW62_9RHOB</name>
<evidence type="ECO:0000313" key="3">
    <source>
        <dbReference type="Proteomes" id="UP000220836"/>
    </source>
</evidence>
<dbReference type="RefSeq" id="WP_097803015.1">
    <property type="nucleotide sequence ID" value="NZ_FXYH01000001.1"/>
</dbReference>
<proteinExistence type="predicted"/>
<dbReference type="EMBL" id="FXYH01000001">
    <property type="protein sequence ID" value="SMX34062.1"/>
    <property type="molecule type" value="Genomic_DNA"/>
</dbReference>
<reference evidence="2 3" key="1">
    <citation type="submission" date="2017-05" db="EMBL/GenBank/DDBJ databases">
        <authorList>
            <person name="Song R."/>
            <person name="Chenine A.L."/>
            <person name="Ruprecht R.M."/>
        </authorList>
    </citation>
    <scope>NUCLEOTIDE SEQUENCE [LARGE SCALE GENOMIC DNA]</scope>
    <source>
        <strain evidence="2 3">CECT 8663</strain>
    </source>
</reference>
<dbReference type="Pfam" id="PF20057">
    <property type="entry name" value="DUF6456"/>
    <property type="match status" value="1"/>
</dbReference>
<evidence type="ECO:0000313" key="2">
    <source>
        <dbReference type="EMBL" id="SMX34062.1"/>
    </source>
</evidence>
<protein>
    <recommendedName>
        <fullName evidence="1">DUF6456 domain-containing protein</fullName>
    </recommendedName>
</protein>
<evidence type="ECO:0000259" key="1">
    <source>
        <dbReference type="Pfam" id="PF20057"/>
    </source>
</evidence>
<dbReference type="InterPro" id="IPR045599">
    <property type="entry name" value="DUF6456"/>
</dbReference>
<dbReference type="AlphaFoldDB" id="A0A238JW62"/>
<organism evidence="2 3">
    <name type="scientific">Pelagimonas varians</name>
    <dbReference type="NCBI Taxonomy" id="696760"/>
    <lineage>
        <taxon>Bacteria</taxon>
        <taxon>Pseudomonadati</taxon>
        <taxon>Pseudomonadota</taxon>
        <taxon>Alphaproteobacteria</taxon>
        <taxon>Rhodobacterales</taxon>
        <taxon>Roseobacteraceae</taxon>
        <taxon>Pelagimonas</taxon>
    </lineage>
</organism>
<accession>A0A238JW62</accession>
<feature type="domain" description="DUF6456" evidence="1">
    <location>
        <begin position="234"/>
        <end position="366"/>
    </location>
</feature>
<keyword evidence="3" id="KW-1185">Reference proteome</keyword>
<gene>
    <name evidence="2" type="ORF">PEV8663_00375</name>
</gene>
<dbReference type="OrthoDB" id="7476630at2"/>
<dbReference type="Proteomes" id="UP000220836">
    <property type="component" value="Unassembled WGS sequence"/>
</dbReference>
<sequence>MGEVILDTAGTGLPKWVPDAARVYLAHTEKGCSIRELARQAGCHASTVLRQVRRIETRRDDPLVDAALRHLGQTRAATDTSNNAAARLVEKDMNSMNAAQSLPTPPDEMTLSREARRVLRRLCESGAVLAVAAEMDKAVVVRDTGEGGSARTAVVEVQIAEAMALKDWIACDTPGRISRYRITAAGRAALNRMVAEQENRVRGFAEAQAGFDSGREAEAALDEVDRDPRVRKGRYLLAESPLTALSRRKDKEGVPFLADPLVAAGERLREDFELAQLGPRAAQNWDQFLTSDTPADSSKKKGADVAQSRLQAALKDLGPGLGDVALRCCCYLEGLETAEKQLGWSARSGKVVLRIALQRLRRHYEELSARGGDLVG</sequence>